<organism evidence="1 2">
    <name type="scientific">Streptodolium elevatio</name>
    <dbReference type="NCBI Taxonomy" id="3157996"/>
    <lineage>
        <taxon>Bacteria</taxon>
        <taxon>Bacillati</taxon>
        <taxon>Actinomycetota</taxon>
        <taxon>Actinomycetes</taxon>
        <taxon>Kitasatosporales</taxon>
        <taxon>Streptomycetaceae</taxon>
        <taxon>Streptodolium</taxon>
    </lineage>
</organism>
<accession>A0ABV3DTY4</accession>
<comment type="caution">
    <text evidence="1">The sequence shown here is derived from an EMBL/GenBank/DDBJ whole genome shotgun (WGS) entry which is preliminary data.</text>
</comment>
<sequence length="167" mass="18823">MGESQAARALAALEQAVPALQGHRRPEPAELDWEVFRAALGVLPPNNYTLLAHWYPTFTVDDFLHVVLPTAGRETTVAHGMLEDVEMNRYLWEDDDSHGNAPFPEPNGLLPCASSNQGDTFSWVVNGDDPDRWTVMARARHNRLPRISGLYFLPWWHFAVMRFLGSA</sequence>
<dbReference type="RefSeq" id="WP_358363153.1">
    <property type="nucleotide sequence ID" value="NZ_JBEZFP010000161.1"/>
</dbReference>
<proteinExistence type="predicted"/>
<evidence type="ECO:0000313" key="2">
    <source>
        <dbReference type="Proteomes" id="UP001551482"/>
    </source>
</evidence>
<gene>
    <name evidence="1" type="ORF">AB0C36_37660</name>
</gene>
<reference evidence="1 2" key="1">
    <citation type="submission" date="2024-06" db="EMBL/GenBank/DDBJ databases">
        <title>The Natural Products Discovery Center: Release of the First 8490 Sequenced Strains for Exploring Actinobacteria Biosynthetic Diversity.</title>
        <authorList>
            <person name="Kalkreuter E."/>
            <person name="Kautsar S.A."/>
            <person name="Yang D."/>
            <person name="Bader C.D."/>
            <person name="Teijaro C.N."/>
            <person name="Fluegel L."/>
            <person name="Davis C.M."/>
            <person name="Simpson J.R."/>
            <person name="Lauterbach L."/>
            <person name="Steele A.D."/>
            <person name="Gui C."/>
            <person name="Meng S."/>
            <person name="Li G."/>
            <person name="Viehrig K."/>
            <person name="Ye F."/>
            <person name="Su P."/>
            <person name="Kiefer A.F."/>
            <person name="Nichols A."/>
            <person name="Cepeda A.J."/>
            <person name="Yan W."/>
            <person name="Fan B."/>
            <person name="Jiang Y."/>
            <person name="Adhikari A."/>
            <person name="Zheng C.-J."/>
            <person name="Schuster L."/>
            <person name="Cowan T.M."/>
            <person name="Smanski M.J."/>
            <person name="Chevrette M.G."/>
            <person name="De Carvalho L.P.S."/>
            <person name="Shen B."/>
        </authorList>
    </citation>
    <scope>NUCLEOTIDE SEQUENCE [LARGE SCALE GENOMIC DNA]</scope>
    <source>
        <strain evidence="1 2">NPDC048946</strain>
    </source>
</reference>
<evidence type="ECO:0000313" key="1">
    <source>
        <dbReference type="EMBL" id="MEU8139213.1"/>
    </source>
</evidence>
<name>A0ABV3DTY4_9ACTN</name>
<dbReference type="EMBL" id="JBEZFP010000161">
    <property type="protein sequence ID" value="MEU8139213.1"/>
    <property type="molecule type" value="Genomic_DNA"/>
</dbReference>
<keyword evidence="2" id="KW-1185">Reference proteome</keyword>
<protein>
    <submittedName>
        <fullName evidence="1">SMI1/KNR4 family protein</fullName>
    </submittedName>
</protein>
<dbReference type="Proteomes" id="UP001551482">
    <property type="component" value="Unassembled WGS sequence"/>
</dbReference>